<accession>A0A8K0EP71</accession>
<evidence type="ECO:0000313" key="4">
    <source>
        <dbReference type="EMBL" id="CAH1259278.1"/>
    </source>
</evidence>
<keyword evidence="5" id="KW-1185">Reference proteome</keyword>
<dbReference type="AlphaFoldDB" id="A0A8K0EP71"/>
<name>A0A8K0EP71_BRALA</name>
<dbReference type="Proteomes" id="UP000838412">
    <property type="component" value="Chromosome 3"/>
</dbReference>
<keyword evidence="2" id="KW-0455">Luminescence</keyword>
<dbReference type="GO" id="GO:0008218">
    <property type="term" value="P:bioluminescence"/>
    <property type="evidence" value="ECO:0007669"/>
    <property type="project" value="UniProtKB-KW"/>
</dbReference>
<dbReference type="OrthoDB" id="5974228at2759"/>
<dbReference type="Gene3D" id="2.40.155.10">
    <property type="entry name" value="Green fluorescent protein"/>
    <property type="match status" value="1"/>
</dbReference>
<dbReference type="Pfam" id="PF01353">
    <property type="entry name" value="GFP"/>
    <property type="match status" value="1"/>
</dbReference>
<gene>
    <name evidence="4" type="primary">Hypp2222</name>
    <name evidence="4" type="ORF">BLAG_LOCUS16631</name>
</gene>
<organism evidence="4 5">
    <name type="scientific">Branchiostoma lanceolatum</name>
    <name type="common">Common lancelet</name>
    <name type="synonym">Amphioxus lanceolatum</name>
    <dbReference type="NCBI Taxonomy" id="7740"/>
    <lineage>
        <taxon>Eukaryota</taxon>
        <taxon>Metazoa</taxon>
        <taxon>Chordata</taxon>
        <taxon>Cephalochordata</taxon>
        <taxon>Leptocardii</taxon>
        <taxon>Amphioxiformes</taxon>
        <taxon>Branchiostomatidae</taxon>
        <taxon>Branchiostoma</taxon>
    </lineage>
</organism>
<dbReference type="InterPro" id="IPR009017">
    <property type="entry name" value="GFP"/>
</dbReference>
<dbReference type="InterPro" id="IPR011584">
    <property type="entry name" value="GFP-related"/>
</dbReference>
<evidence type="ECO:0000313" key="5">
    <source>
        <dbReference type="Proteomes" id="UP000838412"/>
    </source>
</evidence>
<keyword evidence="3" id="KW-0599">Photoprotein</keyword>
<protein>
    <submittedName>
        <fullName evidence="4">Hypp2222 protein</fullName>
    </submittedName>
</protein>
<evidence type="ECO:0000256" key="3">
    <source>
        <dbReference type="ARBA" id="ARBA00023262"/>
    </source>
</evidence>
<reference evidence="4" key="1">
    <citation type="submission" date="2022-01" db="EMBL/GenBank/DDBJ databases">
        <authorList>
            <person name="Braso-Vives M."/>
        </authorList>
    </citation>
    <scope>NUCLEOTIDE SEQUENCE</scope>
</reference>
<dbReference type="EMBL" id="OV696688">
    <property type="protein sequence ID" value="CAH1259278.1"/>
    <property type="molecule type" value="Genomic_DNA"/>
</dbReference>
<dbReference type="SUPFAM" id="SSF54511">
    <property type="entry name" value="GFP-like"/>
    <property type="match status" value="1"/>
</dbReference>
<evidence type="ECO:0000256" key="2">
    <source>
        <dbReference type="ARBA" id="ARBA00023223"/>
    </source>
</evidence>
<sequence length="220" mass="24930">MPLPATHDLHISGSINGHEFDLEGSGKGNAKEGYQELHLKSNRGDLSFSPWILVPNIGYGFYQYLPFPDGAMSPYQAAMHDGSGYVMHRTMRFEDGAMLHSDHRYTYNGNHIKGEFRLIGSGFPADGPVITNSLTAADWCVDKLLYPNENTIIGKFDWTYTTTSGKRYQSDVQTNVTFAKPISADILKKQPMFVFRKVELKHSKTELNFRQWQKAFQDIV</sequence>
<proteinExistence type="inferred from homology"/>
<comment type="similarity">
    <text evidence="1">Belongs to the GFP family.</text>
</comment>
<evidence type="ECO:0000256" key="1">
    <source>
        <dbReference type="ARBA" id="ARBA00008949"/>
    </source>
</evidence>